<dbReference type="GO" id="GO:0016747">
    <property type="term" value="F:acyltransferase activity, transferring groups other than amino-acyl groups"/>
    <property type="evidence" value="ECO:0007669"/>
    <property type="project" value="InterPro"/>
</dbReference>
<accession>A0A1I3U2S8</accession>
<dbReference type="STRING" id="390807.SAMN04488095_3624"/>
<dbReference type="EMBL" id="FORA01000007">
    <property type="protein sequence ID" value="SFJ77878.1"/>
    <property type="molecule type" value="Genomic_DNA"/>
</dbReference>
<evidence type="ECO:0000313" key="2">
    <source>
        <dbReference type="EMBL" id="SFJ77878.1"/>
    </source>
</evidence>
<sequence length="233" mass="24663">MTDWQATIDACWPAERMVRVGPWTHRITPGAGGRVNAMSGDDVAAIPLAEATARAASQGPSFLIWPGQEALDAALAERGYAIADAVNLWAVDVAALTPAPMPYATAFTIWPPLRIMRDIWAEGGHVGPARQAVMARAADPGGVLARVDDRAAGVGFVAAHGDRAMLSAVEVLARHRRKGVAGNVLRAAAHWAKARGCHQLALVAARDNLPANAAYASHGMQCIAGYHYRRLPE</sequence>
<keyword evidence="3" id="KW-1185">Reference proteome</keyword>
<feature type="domain" description="N-acetyltransferase" evidence="1">
    <location>
        <begin position="99"/>
        <end position="233"/>
    </location>
</feature>
<dbReference type="RefSeq" id="WP_092784377.1">
    <property type="nucleotide sequence ID" value="NZ_FORA01000007.1"/>
</dbReference>
<protein>
    <submittedName>
        <fullName evidence="2">Acetyltransferase (GNAT) family protein</fullName>
    </submittedName>
</protein>
<dbReference type="Gene3D" id="3.40.630.30">
    <property type="match status" value="1"/>
</dbReference>
<evidence type="ECO:0000313" key="3">
    <source>
        <dbReference type="Proteomes" id="UP000199110"/>
    </source>
</evidence>
<dbReference type="CDD" id="cd04301">
    <property type="entry name" value="NAT_SF"/>
    <property type="match status" value="1"/>
</dbReference>
<dbReference type="AlphaFoldDB" id="A0A1I3U2S8"/>
<dbReference type="Proteomes" id="UP000199110">
    <property type="component" value="Unassembled WGS sequence"/>
</dbReference>
<dbReference type="SUPFAM" id="SSF55729">
    <property type="entry name" value="Acyl-CoA N-acyltransferases (Nat)"/>
    <property type="match status" value="1"/>
</dbReference>
<dbReference type="PROSITE" id="PS51186">
    <property type="entry name" value="GNAT"/>
    <property type="match status" value="1"/>
</dbReference>
<organism evidence="2 3">
    <name type="scientific">Jannaschia pohangensis</name>
    <dbReference type="NCBI Taxonomy" id="390807"/>
    <lineage>
        <taxon>Bacteria</taxon>
        <taxon>Pseudomonadati</taxon>
        <taxon>Pseudomonadota</taxon>
        <taxon>Alphaproteobacteria</taxon>
        <taxon>Rhodobacterales</taxon>
        <taxon>Roseobacteraceae</taxon>
        <taxon>Jannaschia</taxon>
    </lineage>
</organism>
<name>A0A1I3U2S8_9RHOB</name>
<dbReference type="OrthoDB" id="7301318at2"/>
<reference evidence="2 3" key="1">
    <citation type="submission" date="2016-10" db="EMBL/GenBank/DDBJ databases">
        <authorList>
            <person name="de Groot N.N."/>
        </authorList>
    </citation>
    <scope>NUCLEOTIDE SEQUENCE [LARGE SCALE GENOMIC DNA]</scope>
    <source>
        <strain evidence="2 3">DSM 19073</strain>
    </source>
</reference>
<dbReference type="Pfam" id="PF00583">
    <property type="entry name" value="Acetyltransf_1"/>
    <property type="match status" value="1"/>
</dbReference>
<evidence type="ECO:0000259" key="1">
    <source>
        <dbReference type="PROSITE" id="PS51186"/>
    </source>
</evidence>
<dbReference type="InterPro" id="IPR000182">
    <property type="entry name" value="GNAT_dom"/>
</dbReference>
<proteinExistence type="predicted"/>
<gene>
    <name evidence="2" type="ORF">SAMN04488095_3624</name>
</gene>
<keyword evidence="2" id="KW-0808">Transferase</keyword>
<dbReference type="InterPro" id="IPR016181">
    <property type="entry name" value="Acyl_CoA_acyltransferase"/>
</dbReference>